<dbReference type="NCBIfam" id="TIGR00229">
    <property type="entry name" value="sensory_box"/>
    <property type="match status" value="2"/>
</dbReference>
<dbReference type="InterPro" id="IPR000014">
    <property type="entry name" value="PAS"/>
</dbReference>
<proteinExistence type="predicted"/>
<dbReference type="InterPro" id="IPR029016">
    <property type="entry name" value="GAF-like_dom_sf"/>
</dbReference>
<dbReference type="Pfam" id="PF08447">
    <property type="entry name" value="PAS_3"/>
    <property type="match status" value="2"/>
</dbReference>
<dbReference type="KEGG" id="caml:H6X83_09495"/>
<feature type="domain" description="PAS" evidence="1">
    <location>
        <begin position="16"/>
        <end position="91"/>
    </location>
</feature>
<dbReference type="RefSeq" id="WP_212506255.1">
    <property type="nucleotide sequence ID" value="NZ_CP060696.1"/>
</dbReference>
<dbReference type="Gene3D" id="3.30.70.270">
    <property type="match status" value="1"/>
</dbReference>
<feature type="domain" description="GGDEF" evidence="3">
    <location>
        <begin position="301"/>
        <end position="432"/>
    </location>
</feature>
<keyword evidence="5" id="KW-1185">Reference proteome</keyword>
<dbReference type="FunFam" id="3.30.70.270:FF:000001">
    <property type="entry name" value="Diguanylate cyclase domain protein"/>
    <property type="match status" value="1"/>
</dbReference>
<dbReference type="Pfam" id="PF00990">
    <property type="entry name" value="GGDEF"/>
    <property type="match status" value="1"/>
</dbReference>
<evidence type="ECO:0000313" key="5">
    <source>
        <dbReference type="Proteomes" id="UP000516046"/>
    </source>
</evidence>
<evidence type="ECO:0000259" key="2">
    <source>
        <dbReference type="PROSITE" id="PS50113"/>
    </source>
</evidence>
<dbReference type="SMART" id="SM00091">
    <property type="entry name" value="PAS"/>
    <property type="match status" value="2"/>
</dbReference>
<dbReference type="SMART" id="SM00267">
    <property type="entry name" value="GGDEF"/>
    <property type="match status" value="1"/>
</dbReference>
<dbReference type="Proteomes" id="UP000516046">
    <property type="component" value="Chromosome"/>
</dbReference>
<dbReference type="PANTHER" id="PTHR44757:SF2">
    <property type="entry name" value="BIOFILM ARCHITECTURE MAINTENANCE PROTEIN MBAA"/>
    <property type="match status" value="1"/>
</dbReference>
<dbReference type="PROSITE" id="PS50887">
    <property type="entry name" value="GGDEF"/>
    <property type="match status" value="1"/>
</dbReference>
<evidence type="ECO:0000259" key="3">
    <source>
        <dbReference type="PROSITE" id="PS50887"/>
    </source>
</evidence>
<accession>A0A7G9WES4</accession>
<dbReference type="InterPro" id="IPR029787">
    <property type="entry name" value="Nucleotide_cyclase"/>
</dbReference>
<dbReference type="InterPro" id="IPR052155">
    <property type="entry name" value="Biofilm_reg_signaling"/>
</dbReference>
<dbReference type="InterPro" id="IPR001610">
    <property type="entry name" value="PAC"/>
</dbReference>
<feature type="domain" description="PAC" evidence="2">
    <location>
        <begin position="219"/>
        <end position="271"/>
    </location>
</feature>
<dbReference type="NCBIfam" id="TIGR00254">
    <property type="entry name" value="GGDEF"/>
    <property type="match status" value="1"/>
</dbReference>
<dbReference type="SMART" id="SM00086">
    <property type="entry name" value="PAC"/>
    <property type="match status" value="2"/>
</dbReference>
<dbReference type="SUPFAM" id="SSF55781">
    <property type="entry name" value="GAF domain-like"/>
    <property type="match status" value="1"/>
</dbReference>
<dbReference type="CDD" id="cd01949">
    <property type="entry name" value="GGDEF"/>
    <property type="match status" value="1"/>
</dbReference>
<dbReference type="InterPro" id="IPR043128">
    <property type="entry name" value="Rev_trsase/Diguanyl_cyclase"/>
</dbReference>
<name>A0A7G9WES4_9FIRM</name>
<dbReference type="EMBL" id="CP060696">
    <property type="protein sequence ID" value="QNO17186.1"/>
    <property type="molecule type" value="Genomic_DNA"/>
</dbReference>
<dbReference type="SUPFAM" id="SSF55785">
    <property type="entry name" value="PYP-like sensor domain (PAS domain)"/>
    <property type="match status" value="2"/>
</dbReference>
<dbReference type="PANTHER" id="PTHR44757">
    <property type="entry name" value="DIGUANYLATE CYCLASE DGCP"/>
    <property type="match status" value="1"/>
</dbReference>
<dbReference type="AlphaFoldDB" id="A0A7G9WES4"/>
<dbReference type="InterPro" id="IPR035965">
    <property type="entry name" value="PAS-like_dom_sf"/>
</dbReference>
<dbReference type="InterPro" id="IPR003018">
    <property type="entry name" value="GAF"/>
</dbReference>
<organism evidence="4 5">
    <name type="scientific">Caproicibacterium amylolyticum</name>
    <dbReference type="NCBI Taxonomy" id="2766537"/>
    <lineage>
        <taxon>Bacteria</taxon>
        <taxon>Bacillati</taxon>
        <taxon>Bacillota</taxon>
        <taxon>Clostridia</taxon>
        <taxon>Eubacteriales</taxon>
        <taxon>Oscillospiraceae</taxon>
        <taxon>Caproicibacterium</taxon>
    </lineage>
</organism>
<dbReference type="InterPro" id="IPR000160">
    <property type="entry name" value="GGDEF_dom"/>
</dbReference>
<sequence>MLKGKLTEAQMQLLRTSRQQSALLENLPVGVLCCKNDSSYSIQYMNTGFLHMTGYTEKEIRCTFQSEFLQLICPDDRKYAETTIREQLAQYGKAELEYRILCANGEQRWVLDQRSTIGTEGLCGCILVDTTAQKEESEQLRLNLERYKIITDQSTDIIFEWNFAEDTVYFSPNWKKKFGFEPLQKSVTHTLLEQGHIFQQDKAKLKRAMQKALSGTSFLEVEVRIADSQGSYIWCRIRASTQYDQDGSPIRAVGMLTDISEDKAQRQQLLEQAQRDSLTQLLNKAATEMQVTASLAKAGDTSCALMIIDLDHFKSVNDRFGHLCGDAVLTDTAVALKRMFRVSDIMGRIGGDEFLVFVPDIDPQAALKKAHQLLQKLERIQLNNSEQHLSCSIGISLYPTHAENFSDLYRFADRALYQVKRSGRADAALYSETFSEQAAEDLSVHEERRITHADRLYVDSGQLLQETFRLLGSTADIPSAVSKVLEALSRWFHATHIYIWEYLPQQMVYREAFEWNELELPNPQQRNVLHCSSMDAMLDAAGSDVLFCCEDTDALDTELGRELRRQGVSSLMKCVMTDGGQRVGLLGCESHRRQCKWTQEQKKAFRQISDLLAVFLTKYHQQEKLKQIL</sequence>
<gene>
    <name evidence="4" type="ORF">H6X83_09495</name>
</gene>
<reference evidence="4 5" key="1">
    <citation type="submission" date="2020-08" db="EMBL/GenBank/DDBJ databases">
        <authorList>
            <person name="Ren C."/>
            <person name="Gu Y."/>
            <person name="Xu Y."/>
        </authorList>
    </citation>
    <scope>NUCLEOTIDE SEQUENCE [LARGE SCALE GENOMIC DNA]</scope>
    <source>
        <strain evidence="4 5">LBM18003</strain>
    </source>
</reference>
<evidence type="ECO:0000259" key="1">
    <source>
        <dbReference type="PROSITE" id="PS50112"/>
    </source>
</evidence>
<dbReference type="SUPFAM" id="SSF55073">
    <property type="entry name" value="Nucleotide cyclase"/>
    <property type="match status" value="1"/>
</dbReference>
<protein>
    <submittedName>
        <fullName evidence="4">Diguanylate cyclase</fullName>
    </submittedName>
</protein>
<dbReference type="Gene3D" id="3.30.450.20">
    <property type="entry name" value="PAS domain"/>
    <property type="match status" value="2"/>
</dbReference>
<dbReference type="CDD" id="cd00130">
    <property type="entry name" value="PAS"/>
    <property type="match status" value="2"/>
</dbReference>
<dbReference type="PROSITE" id="PS50113">
    <property type="entry name" value="PAC"/>
    <property type="match status" value="1"/>
</dbReference>
<dbReference type="Gene3D" id="3.30.450.40">
    <property type="match status" value="1"/>
</dbReference>
<dbReference type="InterPro" id="IPR000700">
    <property type="entry name" value="PAS-assoc_C"/>
</dbReference>
<evidence type="ECO:0000313" key="4">
    <source>
        <dbReference type="EMBL" id="QNO17186.1"/>
    </source>
</evidence>
<dbReference type="Pfam" id="PF01590">
    <property type="entry name" value="GAF"/>
    <property type="match status" value="1"/>
</dbReference>
<dbReference type="InterPro" id="IPR013655">
    <property type="entry name" value="PAS_fold_3"/>
</dbReference>
<dbReference type="PROSITE" id="PS50112">
    <property type="entry name" value="PAS"/>
    <property type="match status" value="1"/>
</dbReference>